<evidence type="ECO:0000313" key="2">
    <source>
        <dbReference type="Proteomes" id="UP000183203"/>
    </source>
</evidence>
<accession>A0A1G6REH1</accession>
<dbReference type="InterPro" id="IPR010982">
    <property type="entry name" value="Lambda_DNA-bd_dom_sf"/>
</dbReference>
<reference evidence="1 2" key="1">
    <citation type="submission" date="2016-09" db="EMBL/GenBank/DDBJ databases">
        <authorList>
            <person name="Capua I."/>
            <person name="De Benedictis P."/>
            <person name="Joannis T."/>
            <person name="Lombin L.H."/>
            <person name="Cattoli G."/>
        </authorList>
    </citation>
    <scope>NUCLEOTIDE SEQUENCE [LARGE SCALE GENOMIC DNA]</scope>
    <source>
        <strain evidence="1 2">NIO-1002</strain>
    </source>
</reference>
<organism evidence="1 2">
    <name type="scientific">Microbacterium enclense</name>
    <dbReference type="NCBI Taxonomy" id="993073"/>
    <lineage>
        <taxon>Bacteria</taxon>
        <taxon>Bacillati</taxon>
        <taxon>Actinomycetota</taxon>
        <taxon>Actinomycetes</taxon>
        <taxon>Micrococcales</taxon>
        <taxon>Microbacteriaceae</taxon>
        <taxon>Microbacterium</taxon>
    </lineage>
</organism>
<protein>
    <submittedName>
        <fullName evidence="1">Uncharacterized protein</fullName>
    </submittedName>
</protein>
<dbReference type="AlphaFoldDB" id="A0A1G6REH1"/>
<dbReference type="EMBL" id="FMYG01000011">
    <property type="protein sequence ID" value="SDD02938.1"/>
    <property type="molecule type" value="Genomic_DNA"/>
</dbReference>
<dbReference type="STRING" id="993073.AS029_16165"/>
<dbReference type="RefSeq" id="WP_058233629.1">
    <property type="nucleotide sequence ID" value="NZ_FMYG01000011.1"/>
</dbReference>
<dbReference type="Gene3D" id="1.10.260.40">
    <property type="entry name" value="lambda repressor-like DNA-binding domains"/>
    <property type="match status" value="1"/>
</dbReference>
<sequence>MSDTDWYSPEQKHERAELARKLNLLMDVIVADDGKPTSYRALATFLEARGIKLSRARWTYMTSGNRYVVNDRKLLTGIAEFFEVDPSYLLGSNNDEIPAKVEAALQFVRAERLGAVRLFAARKLGEVSPETLAKLTAILDEAAEETDPKPTAD</sequence>
<name>A0A1G6REH1_9MICO</name>
<dbReference type="OrthoDB" id="3724431at2"/>
<gene>
    <name evidence="1" type="ORF">SAMN05216418_0106</name>
</gene>
<proteinExistence type="predicted"/>
<dbReference type="Proteomes" id="UP000183203">
    <property type="component" value="Unassembled WGS sequence"/>
</dbReference>
<evidence type="ECO:0000313" key="1">
    <source>
        <dbReference type="EMBL" id="SDD02938.1"/>
    </source>
</evidence>
<dbReference type="GO" id="GO:0003677">
    <property type="term" value="F:DNA binding"/>
    <property type="evidence" value="ECO:0007669"/>
    <property type="project" value="InterPro"/>
</dbReference>